<proteinExistence type="predicted"/>
<dbReference type="EMBL" id="BJXA01000002">
    <property type="protein sequence ID" value="GEM36026.1"/>
    <property type="molecule type" value="Genomic_DNA"/>
</dbReference>
<dbReference type="Proteomes" id="UP000321424">
    <property type="component" value="Unassembled WGS sequence"/>
</dbReference>
<gene>
    <name evidence="3" type="ORF">NN4_05450</name>
</gene>
<evidence type="ECO:0000259" key="2">
    <source>
        <dbReference type="Pfam" id="PF14361"/>
    </source>
</evidence>
<feature type="domain" description="PucR C-terminal helix-turn-helix" evidence="1">
    <location>
        <begin position="332"/>
        <end position="389"/>
    </location>
</feature>
<dbReference type="OrthoDB" id="4535840at2"/>
<organism evidence="3 4">
    <name type="scientific">Nocardia ninae NBRC 108245</name>
    <dbReference type="NCBI Taxonomy" id="1210091"/>
    <lineage>
        <taxon>Bacteria</taxon>
        <taxon>Bacillati</taxon>
        <taxon>Actinomycetota</taxon>
        <taxon>Actinomycetes</taxon>
        <taxon>Mycobacteriales</taxon>
        <taxon>Nocardiaceae</taxon>
        <taxon>Nocardia</taxon>
    </lineage>
</organism>
<dbReference type="InterPro" id="IPR025736">
    <property type="entry name" value="PucR_C-HTH_dom"/>
</dbReference>
<evidence type="ECO:0000313" key="3">
    <source>
        <dbReference type="EMBL" id="GEM36026.1"/>
    </source>
</evidence>
<dbReference type="PANTHER" id="PTHR33744:SF1">
    <property type="entry name" value="DNA-BINDING TRANSCRIPTIONAL ACTIVATOR ADER"/>
    <property type="match status" value="1"/>
</dbReference>
<dbReference type="Pfam" id="PF13556">
    <property type="entry name" value="HTH_30"/>
    <property type="match status" value="1"/>
</dbReference>
<evidence type="ECO:0000313" key="4">
    <source>
        <dbReference type="Proteomes" id="UP000321424"/>
    </source>
</evidence>
<dbReference type="InterPro" id="IPR051448">
    <property type="entry name" value="CdaR-like_regulators"/>
</dbReference>
<keyword evidence="4" id="KW-1185">Reference proteome</keyword>
<comment type="caution">
    <text evidence="3">The sequence shown here is derived from an EMBL/GenBank/DDBJ whole genome shotgun (WGS) entry which is preliminary data.</text>
</comment>
<dbReference type="RefSeq" id="WP_147128333.1">
    <property type="nucleotide sequence ID" value="NZ_BJXA01000002.1"/>
</dbReference>
<protein>
    <submittedName>
        <fullName evidence="3">Transcriptional regulator</fullName>
    </submittedName>
</protein>
<evidence type="ECO:0000259" key="1">
    <source>
        <dbReference type="Pfam" id="PF13556"/>
    </source>
</evidence>
<name>A0A511M8J2_9NOCA</name>
<dbReference type="InterPro" id="IPR025751">
    <property type="entry name" value="RsbRD_N_dom"/>
</dbReference>
<dbReference type="AlphaFoldDB" id="A0A511M8J2"/>
<dbReference type="PANTHER" id="PTHR33744">
    <property type="entry name" value="CARBOHYDRATE DIACID REGULATOR"/>
    <property type="match status" value="1"/>
</dbReference>
<dbReference type="Pfam" id="PF14361">
    <property type="entry name" value="RsbRD_N"/>
    <property type="match status" value="1"/>
</dbReference>
<sequence>MTIESLDRPELGVLERQISSTARDLDELTRAVLDHVAAAGPLPAAALHGEVKVVVRICLGWLIHRLNGHPVRTGTDGLEAAAAGCARAGVPVDTVLHAVNVGCKMGLDLIARSGPADMLGVVTGMGRVVELSKLVTATVCKAYVREHKADAAEHHTATHNLTSVLLGGQPMPPEMRFAAEYFVLAIALPAHPDETRPGLDRQVVARRKLRRLQSALATLLGGEALSLLSVDGGTVLVPTTARTDAELDGLVQALAEAACVPITATVVTARPDEVSTAARQAHELLDTAQRMGLEPGVHRFAELALQHQLSRPGVARDLLGDHLAPLDDHPELRETLQIYIDTDLSRLRSAERLGIHPNTVDYRLRRIGELTGFDPARASGVWYLRSALVARLGVAHGRRPNGSH</sequence>
<reference evidence="3 4" key="1">
    <citation type="submission" date="2019-07" db="EMBL/GenBank/DDBJ databases">
        <title>Whole genome shotgun sequence of Nocardia ninae NBRC 108245.</title>
        <authorList>
            <person name="Hosoyama A."/>
            <person name="Uohara A."/>
            <person name="Ohji S."/>
            <person name="Ichikawa N."/>
        </authorList>
    </citation>
    <scope>NUCLEOTIDE SEQUENCE [LARGE SCALE GENOMIC DNA]</scope>
    <source>
        <strain evidence="3 4">NBRC 108245</strain>
    </source>
</reference>
<dbReference type="InterPro" id="IPR042070">
    <property type="entry name" value="PucR_C-HTH_sf"/>
</dbReference>
<dbReference type="Gene3D" id="1.10.10.2840">
    <property type="entry name" value="PucR C-terminal helix-turn-helix domain"/>
    <property type="match status" value="1"/>
</dbReference>
<feature type="domain" description="RsbT co-antagonist protein RsbRD N-terminal" evidence="2">
    <location>
        <begin position="26"/>
        <end position="156"/>
    </location>
</feature>
<accession>A0A511M8J2</accession>